<name>A0A8S9KTD1_BRACR</name>
<evidence type="ECO:0000313" key="2">
    <source>
        <dbReference type="Proteomes" id="UP000712281"/>
    </source>
</evidence>
<dbReference type="EMBL" id="QGKW02000717">
    <property type="protein sequence ID" value="KAF2596526.1"/>
    <property type="molecule type" value="Genomic_DNA"/>
</dbReference>
<protein>
    <recommendedName>
        <fullName evidence="3">Endonuclease/exonuclease/phosphatase domain-containing protein</fullName>
    </recommendedName>
</protein>
<proteinExistence type="predicted"/>
<dbReference type="PANTHER" id="PTHR33710:SF77">
    <property type="entry name" value="DNASE I-LIKE SUPERFAMILY PROTEIN"/>
    <property type="match status" value="1"/>
</dbReference>
<dbReference type="AlphaFoldDB" id="A0A8S9KTD1"/>
<dbReference type="PANTHER" id="PTHR33710">
    <property type="entry name" value="BNAC02G09200D PROTEIN"/>
    <property type="match status" value="1"/>
</dbReference>
<comment type="caution">
    <text evidence="1">The sequence shown here is derived from an EMBL/GenBank/DDBJ whole genome shotgun (WGS) entry which is preliminary data.</text>
</comment>
<dbReference type="Proteomes" id="UP000712281">
    <property type="component" value="Unassembled WGS sequence"/>
</dbReference>
<sequence>MIDFNDILYQLGIFDVRYQGVFNTWTNKQPSQPIAKKLDRQLVNQAWVSSFPNSSATFLANDFSDHTPCTLDLATPLPVAETKPYKFFNYLTKHPKFLSTVEDAWIIAGSAVRVLQTPTQEWFAKEKQIQEKIDFLRGIEEAYFRQKSRINWLKEGDLNTSYFHKIWKEYTRTVCSTSLHLHP</sequence>
<dbReference type="SUPFAM" id="SSF56219">
    <property type="entry name" value="DNase I-like"/>
    <property type="match status" value="1"/>
</dbReference>
<dbReference type="InterPro" id="IPR036691">
    <property type="entry name" value="Endo/exonu/phosph_ase_sf"/>
</dbReference>
<evidence type="ECO:0000313" key="1">
    <source>
        <dbReference type="EMBL" id="KAF2596526.1"/>
    </source>
</evidence>
<organism evidence="1 2">
    <name type="scientific">Brassica cretica</name>
    <name type="common">Mustard</name>
    <dbReference type="NCBI Taxonomy" id="69181"/>
    <lineage>
        <taxon>Eukaryota</taxon>
        <taxon>Viridiplantae</taxon>
        <taxon>Streptophyta</taxon>
        <taxon>Embryophyta</taxon>
        <taxon>Tracheophyta</taxon>
        <taxon>Spermatophyta</taxon>
        <taxon>Magnoliopsida</taxon>
        <taxon>eudicotyledons</taxon>
        <taxon>Gunneridae</taxon>
        <taxon>Pentapetalae</taxon>
        <taxon>rosids</taxon>
        <taxon>malvids</taxon>
        <taxon>Brassicales</taxon>
        <taxon>Brassicaceae</taxon>
        <taxon>Brassiceae</taxon>
        <taxon>Brassica</taxon>
    </lineage>
</organism>
<reference evidence="1" key="1">
    <citation type="submission" date="2019-12" db="EMBL/GenBank/DDBJ databases">
        <title>Genome sequencing and annotation of Brassica cretica.</title>
        <authorList>
            <person name="Studholme D.J."/>
            <person name="Sarris P.F."/>
        </authorList>
    </citation>
    <scope>NUCLEOTIDE SEQUENCE</scope>
    <source>
        <strain evidence="1">PFS-001/15</strain>
        <tissue evidence="1">Leaf</tissue>
    </source>
</reference>
<gene>
    <name evidence="1" type="ORF">F2Q68_00009689</name>
</gene>
<accession>A0A8S9KTD1</accession>
<evidence type="ECO:0008006" key="3">
    <source>
        <dbReference type="Google" id="ProtNLM"/>
    </source>
</evidence>